<feature type="region of interest" description="Disordered" evidence="1">
    <location>
        <begin position="181"/>
        <end position="224"/>
    </location>
</feature>
<proteinExistence type="predicted"/>
<feature type="compositionally biased region" description="Gly residues" evidence="1">
    <location>
        <begin position="190"/>
        <end position="209"/>
    </location>
</feature>
<gene>
    <name evidence="3" type="ORF">GCM10025865_10780</name>
</gene>
<keyword evidence="4" id="KW-1185">Reference proteome</keyword>
<name>A0ABN6XAB8_9CELL</name>
<evidence type="ECO:0000259" key="2">
    <source>
        <dbReference type="Pfam" id="PF09350"/>
    </source>
</evidence>
<organism evidence="3 4">
    <name type="scientific">Paraoerskovia sediminicola</name>
    <dbReference type="NCBI Taxonomy" id="1138587"/>
    <lineage>
        <taxon>Bacteria</taxon>
        <taxon>Bacillati</taxon>
        <taxon>Actinomycetota</taxon>
        <taxon>Actinomycetes</taxon>
        <taxon>Micrococcales</taxon>
        <taxon>Cellulomonadaceae</taxon>
        <taxon>Paraoerskovia</taxon>
    </lineage>
</organism>
<sequence>MTKDDAARRAAQYRAQTADRSSGVPYDPDDAERQIADFEQAERDKAAEARRARDRVMTRHLWVERQIQAAMERGEFDDLPLAGKPIPGLDSHDPDWWVKKLVEREQISGVAPEAIQLRKDDAALDEALDELLTAQDVRAAVEEFDVRVVAARRQLTGGPPVVTPTRDPDVEVERWLERRQARSLARRAAGSGGAGSTGTGGSGRAGGSGRSVERDGPRRWWRRR</sequence>
<dbReference type="InterPro" id="IPR018961">
    <property type="entry name" value="DnaJ_homolog_subfam-C_membr-28"/>
</dbReference>
<dbReference type="RefSeq" id="WP_286218868.1">
    <property type="nucleotide sequence ID" value="NZ_AP027729.1"/>
</dbReference>
<evidence type="ECO:0000256" key="1">
    <source>
        <dbReference type="SAM" id="MobiDB-lite"/>
    </source>
</evidence>
<evidence type="ECO:0000313" key="4">
    <source>
        <dbReference type="Proteomes" id="UP001321475"/>
    </source>
</evidence>
<evidence type="ECO:0000313" key="3">
    <source>
        <dbReference type="EMBL" id="BDZ41779.1"/>
    </source>
</evidence>
<dbReference type="Proteomes" id="UP001321475">
    <property type="component" value="Chromosome"/>
</dbReference>
<accession>A0ABN6XAB8</accession>
<feature type="domain" description="DnaJ homologue subfamily C member 28 conserved" evidence="2">
    <location>
        <begin position="62"/>
        <end position="129"/>
    </location>
</feature>
<feature type="compositionally biased region" description="Low complexity" evidence="1">
    <location>
        <begin position="9"/>
        <end position="20"/>
    </location>
</feature>
<protein>
    <recommendedName>
        <fullName evidence="2">DnaJ homologue subfamily C member 28 conserved domain-containing protein</fullName>
    </recommendedName>
</protein>
<reference evidence="4" key="1">
    <citation type="journal article" date="2019" name="Int. J. Syst. Evol. Microbiol.">
        <title>The Global Catalogue of Microorganisms (GCM) 10K type strain sequencing project: providing services to taxonomists for standard genome sequencing and annotation.</title>
        <authorList>
            <consortium name="The Broad Institute Genomics Platform"/>
            <consortium name="The Broad Institute Genome Sequencing Center for Infectious Disease"/>
            <person name="Wu L."/>
            <person name="Ma J."/>
        </authorList>
    </citation>
    <scope>NUCLEOTIDE SEQUENCE [LARGE SCALE GENOMIC DNA]</scope>
    <source>
        <strain evidence="4">NBRC 108565</strain>
    </source>
</reference>
<dbReference type="EMBL" id="AP027729">
    <property type="protein sequence ID" value="BDZ41779.1"/>
    <property type="molecule type" value="Genomic_DNA"/>
</dbReference>
<dbReference type="Pfam" id="PF09350">
    <property type="entry name" value="DJC28_CD"/>
    <property type="match status" value="1"/>
</dbReference>
<feature type="region of interest" description="Disordered" evidence="1">
    <location>
        <begin position="1"/>
        <end position="33"/>
    </location>
</feature>